<evidence type="ECO:0000313" key="2">
    <source>
        <dbReference type="Proteomes" id="UP000321726"/>
    </source>
</evidence>
<accession>A0ABQ0WKZ3</accession>
<sequence>MPVNSMPDRIRRVIPSPDRSMESVIMPFLWLEPVSHRIVRVNALRPPDPDKGWWAAVVQMPFHDIRSEAKTSCGSLWSLKVHTPGVSYP</sequence>
<reference evidence="1 2" key="1">
    <citation type="submission" date="2019-07" db="EMBL/GenBank/DDBJ databases">
        <title>Whole genome shotgun sequence of Halomonas cupida NBRC 102219.</title>
        <authorList>
            <person name="Hosoyama A."/>
            <person name="Uohara A."/>
            <person name="Ohji S."/>
            <person name="Ichikawa N."/>
        </authorList>
    </citation>
    <scope>NUCLEOTIDE SEQUENCE [LARGE SCALE GENOMIC DNA]</scope>
    <source>
        <strain evidence="1 2">NBRC 102219</strain>
    </source>
</reference>
<protein>
    <submittedName>
        <fullName evidence="1">Uncharacterized protein</fullName>
    </submittedName>
</protein>
<dbReference type="Proteomes" id="UP000321726">
    <property type="component" value="Unassembled WGS sequence"/>
</dbReference>
<dbReference type="EMBL" id="BJXU01000155">
    <property type="protein sequence ID" value="GEN25582.1"/>
    <property type="molecule type" value="Genomic_DNA"/>
</dbReference>
<keyword evidence="2" id="KW-1185">Reference proteome</keyword>
<evidence type="ECO:0000313" key="1">
    <source>
        <dbReference type="EMBL" id="GEN25582.1"/>
    </source>
</evidence>
<proteinExistence type="predicted"/>
<organism evidence="1 2">
    <name type="scientific">Halomonas cupida</name>
    <dbReference type="NCBI Taxonomy" id="44933"/>
    <lineage>
        <taxon>Bacteria</taxon>
        <taxon>Pseudomonadati</taxon>
        <taxon>Pseudomonadota</taxon>
        <taxon>Gammaproteobacteria</taxon>
        <taxon>Oceanospirillales</taxon>
        <taxon>Halomonadaceae</taxon>
        <taxon>Halomonas</taxon>
    </lineage>
</organism>
<name>A0ABQ0WKZ3_9GAMM</name>
<comment type="caution">
    <text evidence="1">The sequence shown here is derived from an EMBL/GenBank/DDBJ whole genome shotgun (WGS) entry which is preliminary data.</text>
</comment>
<gene>
    <name evidence="1" type="ORF">HCU01_35310</name>
</gene>